<feature type="domain" description="ABC-2 type transporter transmembrane" evidence="8">
    <location>
        <begin position="111"/>
        <end position="278"/>
    </location>
</feature>
<gene>
    <name evidence="9" type="ORF">MTR67_005984</name>
</gene>
<dbReference type="InterPro" id="IPR052215">
    <property type="entry name" value="Plant_ABCG"/>
</dbReference>
<dbReference type="PANTHER" id="PTHR48042">
    <property type="entry name" value="ABC TRANSPORTER G FAMILY MEMBER 11"/>
    <property type="match status" value="1"/>
</dbReference>
<dbReference type="InterPro" id="IPR013525">
    <property type="entry name" value="ABC2_TM"/>
</dbReference>
<evidence type="ECO:0000256" key="6">
    <source>
        <dbReference type="ARBA" id="ARBA00023136"/>
    </source>
</evidence>
<evidence type="ECO:0000256" key="7">
    <source>
        <dbReference type="SAM" id="Phobius"/>
    </source>
</evidence>
<feature type="transmembrane region" description="Helical" evidence="7">
    <location>
        <begin position="224"/>
        <end position="247"/>
    </location>
</feature>
<comment type="subcellular location">
    <subcellularLocation>
        <location evidence="1">Membrane</location>
        <topology evidence="1">Multi-pass membrane protein</topology>
    </subcellularLocation>
</comment>
<keyword evidence="4 7" id="KW-0812">Transmembrane</keyword>
<dbReference type="GO" id="GO:0140359">
    <property type="term" value="F:ABC-type transporter activity"/>
    <property type="evidence" value="ECO:0007669"/>
    <property type="project" value="InterPro"/>
</dbReference>
<dbReference type="PANTHER" id="PTHR48042:SF1">
    <property type="entry name" value="ABC TRANSPORTER G FAMILY MEMBER 11-LIKE"/>
    <property type="match status" value="1"/>
</dbReference>
<keyword evidence="5 7" id="KW-1133">Transmembrane helix</keyword>
<evidence type="ECO:0000313" key="9">
    <source>
        <dbReference type="EMBL" id="WMV12599.1"/>
    </source>
</evidence>
<dbReference type="AlphaFoldDB" id="A0AAF0PWY6"/>
<evidence type="ECO:0000256" key="2">
    <source>
        <dbReference type="ARBA" id="ARBA00005814"/>
    </source>
</evidence>
<dbReference type="EMBL" id="CP133612">
    <property type="protein sequence ID" value="WMV12599.1"/>
    <property type="molecule type" value="Genomic_DNA"/>
</dbReference>
<keyword evidence="10" id="KW-1185">Reference proteome</keyword>
<reference evidence="9" key="1">
    <citation type="submission" date="2023-08" db="EMBL/GenBank/DDBJ databases">
        <title>A de novo genome assembly of Solanum verrucosum Schlechtendal, a Mexican diploid species geographically isolated from the other diploid A-genome species in potato relatives.</title>
        <authorList>
            <person name="Hosaka K."/>
        </authorList>
    </citation>
    <scope>NUCLEOTIDE SEQUENCE</scope>
    <source>
        <tissue evidence="9">Young leaves</tissue>
    </source>
</reference>
<evidence type="ECO:0000256" key="3">
    <source>
        <dbReference type="ARBA" id="ARBA00022448"/>
    </source>
</evidence>
<comment type="similarity">
    <text evidence="2">Belongs to the ABC transporter superfamily. ABCG family. Eye pigment precursor importer (TC 3.A.1.204) subfamily.</text>
</comment>
<feature type="transmembrane region" description="Helical" evidence="7">
    <location>
        <begin position="160"/>
        <end position="186"/>
    </location>
</feature>
<evidence type="ECO:0000313" key="10">
    <source>
        <dbReference type="Proteomes" id="UP001234989"/>
    </source>
</evidence>
<organism evidence="9 10">
    <name type="scientific">Solanum verrucosum</name>
    <dbReference type="NCBI Taxonomy" id="315347"/>
    <lineage>
        <taxon>Eukaryota</taxon>
        <taxon>Viridiplantae</taxon>
        <taxon>Streptophyta</taxon>
        <taxon>Embryophyta</taxon>
        <taxon>Tracheophyta</taxon>
        <taxon>Spermatophyta</taxon>
        <taxon>Magnoliopsida</taxon>
        <taxon>eudicotyledons</taxon>
        <taxon>Gunneridae</taxon>
        <taxon>Pentapetalae</taxon>
        <taxon>asterids</taxon>
        <taxon>lamiids</taxon>
        <taxon>Solanales</taxon>
        <taxon>Solanaceae</taxon>
        <taxon>Solanoideae</taxon>
        <taxon>Solaneae</taxon>
        <taxon>Solanum</taxon>
    </lineage>
</organism>
<name>A0AAF0PWY6_SOLVR</name>
<protein>
    <recommendedName>
        <fullName evidence="8">ABC-2 type transporter transmembrane domain-containing protein</fullName>
    </recommendedName>
</protein>
<sequence>MNHELLLQFFALSGYPCPTLQNPSDHFLKTINSDFDQDIEQGPTSRKSTEEVINILIKSYSDSDKYRAVQSQVAEICKQEGDVLEKRSRASFTTQSLVLTKRSFVNDFGYYWLHALRGSMLMFVATFITFMAIGGFSSFVEELKVFQREKLNGHYGSGSFVIANTLSALPYLVLVSFIPGAIAYFLTGLQGGFEHFMYFALVLFTCMMLVESLMMIVASIVPNFLMGLISGAGIQALMCLSGGFFRLPNDLPRVFWKYPLHYVAFHKYAYQGLFKNEFEGLKIHDENMKSLIKGEDILKYKWEMDIDYSKWVDLAILLGMIILYRLLFLLFVKAGEKVKPAVRAIMSNSPKQINSAETPLHEFSA</sequence>
<dbReference type="GO" id="GO:0016020">
    <property type="term" value="C:membrane"/>
    <property type="evidence" value="ECO:0007669"/>
    <property type="project" value="UniProtKB-SubCell"/>
</dbReference>
<evidence type="ECO:0000256" key="4">
    <source>
        <dbReference type="ARBA" id="ARBA00022692"/>
    </source>
</evidence>
<keyword evidence="3" id="KW-0813">Transport</keyword>
<evidence type="ECO:0000259" key="8">
    <source>
        <dbReference type="Pfam" id="PF01061"/>
    </source>
</evidence>
<evidence type="ECO:0000256" key="5">
    <source>
        <dbReference type="ARBA" id="ARBA00022989"/>
    </source>
</evidence>
<feature type="transmembrane region" description="Helical" evidence="7">
    <location>
        <begin position="311"/>
        <end position="332"/>
    </location>
</feature>
<dbReference type="Pfam" id="PF01061">
    <property type="entry name" value="ABC2_membrane"/>
    <property type="match status" value="1"/>
</dbReference>
<accession>A0AAF0PWY6</accession>
<proteinExistence type="inferred from homology"/>
<keyword evidence="6 7" id="KW-0472">Membrane</keyword>
<feature type="transmembrane region" description="Helical" evidence="7">
    <location>
        <begin position="198"/>
        <end position="218"/>
    </location>
</feature>
<evidence type="ECO:0000256" key="1">
    <source>
        <dbReference type="ARBA" id="ARBA00004141"/>
    </source>
</evidence>
<dbReference type="Proteomes" id="UP001234989">
    <property type="component" value="Chromosome 1"/>
</dbReference>
<feature type="transmembrane region" description="Helical" evidence="7">
    <location>
        <begin position="120"/>
        <end position="140"/>
    </location>
</feature>